<dbReference type="PRINTS" id="PR00455">
    <property type="entry name" value="HTHTETR"/>
</dbReference>
<keyword evidence="6" id="KW-1185">Reference proteome</keyword>
<feature type="domain" description="HTH tetR-type" evidence="4">
    <location>
        <begin position="27"/>
        <end position="87"/>
    </location>
</feature>
<dbReference type="OrthoDB" id="6929199at2"/>
<organism evidence="5 6">
    <name type="scientific">Janibacter hoylei PVAS-1</name>
    <dbReference type="NCBI Taxonomy" id="1210046"/>
    <lineage>
        <taxon>Bacteria</taxon>
        <taxon>Bacillati</taxon>
        <taxon>Actinomycetota</taxon>
        <taxon>Actinomycetes</taxon>
        <taxon>Micrococcales</taxon>
        <taxon>Intrasporangiaceae</taxon>
        <taxon>Janibacter</taxon>
    </lineage>
</organism>
<proteinExistence type="predicted"/>
<dbReference type="SUPFAM" id="SSF46689">
    <property type="entry name" value="Homeodomain-like"/>
    <property type="match status" value="1"/>
</dbReference>
<dbReference type="PANTHER" id="PTHR30055">
    <property type="entry name" value="HTH-TYPE TRANSCRIPTIONAL REGULATOR RUTR"/>
    <property type="match status" value="1"/>
</dbReference>
<comment type="caution">
    <text evidence="5">The sequence shown here is derived from an EMBL/GenBank/DDBJ whole genome shotgun (WGS) entry which is preliminary data.</text>
</comment>
<evidence type="ECO:0000256" key="3">
    <source>
        <dbReference type="SAM" id="MobiDB-lite"/>
    </source>
</evidence>
<sequence length="213" mass="22838">MYGCTTTKGGAVGSTQDRPAPGRRDPEGRRRAIIDAAAELIVEGGASSLTHRAVAARAGVSLGSTTQYFSSLDELRELALQSLSDLIDAGLAEVEAQLLPLDDAPERLAQEMHAFLSDERAVRADLELVHSGLGDDPRLRELALRWTDRLVEILARHLDPYVAEAIGLYLDGATLHAGLHDEPVSAETLARVFRALMSAPTTTTTTTEGSDPR</sequence>
<keyword evidence="1 2" id="KW-0238">DNA-binding</keyword>
<dbReference type="Pfam" id="PF00440">
    <property type="entry name" value="TetR_N"/>
    <property type="match status" value="1"/>
</dbReference>
<evidence type="ECO:0000313" key="5">
    <source>
        <dbReference type="EMBL" id="RWU84372.1"/>
    </source>
</evidence>
<protein>
    <submittedName>
        <fullName evidence="5">TetR family transcriptional regulator</fullName>
    </submittedName>
</protein>
<dbReference type="AlphaFoldDB" id="A0A444B7K7"/>
<dbReference type="Gene3D" id="1.10.357.10">
    <property type="entry name" value="Tetracycline Repressor, domain 2"/>
    <property type="match status" value="1"/>
</dbReference>
<feature type="compositionally biased region" description="Polar residues" evidence="3">
    <location>
        <begin position="1"/>
        <end position="17"/>
    </location>
</feature>
<dbReference type="PROSITE" id="PS50977">
    <property type="entry name" value="HTH_TETR_2"/>
    <property type="match status" value="1"/>
</dbReference>
<dbReference type="InterPro" id="IPR050109">
    <property type="entry name" value="HTH-type_TetR-like_transc_reg"/>
</dbReference>
<dbReference type="InterPro" id="IPR001647">
    <property type="entry name" value="HTH_TetR"/>
</dbReference>
<reference evidence="5 6" key="1">
    <citation type="journal article" date="2009" name="Int. J. Syst. Evol. Microbiol.">
        <title>Janibacter hoylei sp. nov., Bacillus isronensis sp. nov. and Bacillus aryabhattai sp. nov., isolated from cryotubes used for collecting air from the upper atmosphere.</title>
        <authorList>
            <person name="Shivaji S."/>
            <person name="Chaturvedi P."/>
            <person name="Begum Z."/>
            <person name="Pindi P.K."/>
            <person name="Manorama R."/>
            <person name="Padmanaban D.A."/>
            <person name="Shouche Y.S."/>
            <person name="Pawar S."/>
            <person name="Vaishampayan P."/>
            <person name="Dutt C.B."/>
            <person name="Datta G.N."/>
            <person name="Manchanda R.K."/>
            <person name="Rao U.R."/>
            <person name="Bhargava P.M."/>
            <person name="Narlikar J.V."/>
        </authorList>
    </citation>
    <scope>NUCLEOTIDE SEQUENCE [LARGE SCALE GENOMIC DNA]</scope>
    <source>
        <strain evidence="5 6">PVAS-1</strain>
    </source>
</reference>
<accession>A0A444B7K7</accession>
<dbReference type="PANTHER" id="PTHR30055:SF231">
    <property type="entry name" value="TRANSCRIPTIONAL REGULATORY PROTEIN (PROBABLY DEOR-FAMILY)-RELATED"/>
    <property type="match status" value="1"/>
</dbReference>
<feature type="region of interest" description="Disordered" evidence="3">
    <location>
        <begin position="1"/>
        <end position="28"/>
    </location>
</feature>
<evidence type="ECO:0000256" key="1">
    <source>
        <dbReference type="ARBA" id="ARBA00023125"/>
    </source>
</evidence>
<dbReference type="GO" id="GO:0003700">
    <property type="term" value="F:DNA-binding transcription factor activity"/>
    <property type="evidence" value="ECO:0007669"/>
    <property type="project" value="TreeGrafter"/>
</dbReference>
<evidence type="ECO:0000259" key="4">
    <source>
        <dbReference type="PROSITE" id="PS50977"/>
    </source>
</evidence>
<name>A0A444B7K7_9MICO</name>
<gene>
    <name evidence="5" type="ORF">CWN80_06050</name>
</gene>
<dbReference type="GO" id="GO:0000976">
    <property type="term" value="F:transcription cis-regulatory region binding"/>
    <property type="evidence" value="ECO:0007669"/>
    <property type="project" value="TreeGrafter"/>
</dbReference>
<dbReference type="InterPro" id="IPR009057">
    <property type="entry name" value="Homeodomain-like_sf"/>
</dbReference>
<dbReference type="Proteomes" id="UP000288711">
    <property type="component" value="Unassembled WGS sequence"/>
</dbReference>
<evidence type="ECO:0000313" key="6">
    <source>
        <dbReference type="Proteomes" id="UP000288711"/>
    </source>
</evidence>
<feature type="DNA-binding region" description="H-T-H motif" evidence="2">
    <location>
        <begin position="50"/>
        <end position="69"/>
    </location>
</feature>
<evidence type="ECO:0000256" key="2">
    <source>
        <dbReference type="PROSITE-ProRule" id="PRU00335"/>
    </source>
</evidence>
<dbReference type="EMBL" id="PIPF01000005">
    <property type="protein sequence ID" value="RWU84372.1"/>
    <property type="molecule type" value="Genomic_DNA"/>
</dbReference>